<comment type="subcellular location">
    <subcellularLocation>
        <location evidence="2">Cytoplasm</location>
    </subcellularLocation>
    <subcellularLocation>
        <location evidence="1">Nucleus</location>
    </subcellularLocation>
</comment>
<evidence type="ECO:0000256" key="1">
    <source>
        <dbReference type="ARBA" id="ARBA00004123"/>
    </source>
</evidence>
<keyword evidence="4" id="KW-0963">Cytoplasm</keyword>
<feature type="domain" description="Ribosome maturation protein SDO1/SBDS C-terminal" evidence="10">
    <location>
        <begin position="306"/>
        <end position="375"/>
    </location>
</feature>
<dbReference type="PANTHER" id="PTHR10927">
    <property type="entry name" value="RIBOSOME MATURATION PROTEIN SBDS"/>
    <property type="match status" value="1"/>
</dbReference>
<dbReference type="InterPro" id="IPR019783">
    <property type="entry name" value="SDO1/SBDS_N"/>
</dbReference>
<dbReference type="Pfam" id="PF20268">
    <property type="entry name" value="SBDS_C"/>
    <property type="match status" value="1"/>
</dbReference>
<evidence type="ECO:0000259" key="10">
    <source>
        <dbReference type="Pfam" id="PF20268"/>
    </source>
</evidence>
<evidence type="ECO:0000256" key="2">
    <source>
        <dbReference type="ARBA" id="ARBA00004496"/>
    </source>
</evidence>
<dbReference type="AlphaFoldDB" id="A0A915LT50"/>
<protein>
    <submittedName>
        <fullName evidence="12">Ribosome maturation protein SBDS</fullName>
    </submittedName>
</protein>
<keyword evidence="11" id="KW-1185">Reference proteome</keyword>
<dbReference type="GO" id="GO:0005737">
    <property type="term" value="C:cytoplasm"/>
    <property type="evidence" value="ECO:0007669"/>
    <property type="project" value="UniProtKB-SubCell"/>
</dbReference>
<dbReference type="Gene3D" id="3.30.1250.10">
    <property type="entry name" value="Ribosome maturation protein SBDS, N-terminal domain"/>
    <property type="match status" value="1"/>
</dbReference>
<evidence type="ECO:0000256" key="6">
    <source>
        <dbReference type="ARBA" id="ARBA00023242"/>
    </source>
</evidence>
<dbReference type="Pfam" id="PF01172">
    <property type="entry name" value="SBDS_N"/>
    <property type="match status" value="1"/>
</dbReference>
<keyword evidence="5" id="KW-0690">Ribosome biogenesis</keyword>
<dbReference type="SUPFAM" id="SSF89895">
    <property type="entry name" value="FYSH domain"/>
    <property type="match status" value="1"/>
</dbReference>
<evidence type="ECO:0000256" key="4">
    <source>
        <dbReference type="ARBA" id="ARBA00022490"/>
    </source>
</evidence>
<feature type="domain" description="Ribosome maturation protein SDO1/SBDS central" evidence="9">
    <location>
        <begin position="243"/>
        <end position="304"/>
    </location>
</feature>
<organism evidence="11 12">
    <name type="scientific">Meloidogyne javanica</name>
    <name type="common">Root-knot nematode worm</name>
    <dbReference type="NCBI Taxonomy" id="6303"/>
    <lineage>
        <taxon>Eukaryota</taxon>
        <taxon>Metazoa</taxon>
        <taxon>Ecdysozoa</taxon>
        <taxon>Nematoda</taxon>
        <taxon>Chromadorea</taxon>
        <taxon>Rhabditida</taxon>
        <taxon>Tylenchina</taxon>
        <taxon>Tylenchomorpha</taxon>
        <taxon>Tylenchoidea</taxon>
        <taxon>Meloidogynidae</taxon>
        <taxon>Meloidogyninae</taxon>
        <taxon>Meloidogyne</taxon>
        <taxon>Meloidogyne incognita group</taxon>
    </lineage>
</organism>
<evidence type="ECO:0000256" key="7">
    <source>
        <dbReference type="ARBA" id="ARBA00049708"/>
    </source>
</evidence>
<evidence type="ECO:0000259" key="8">
    <source>
        <dbReference type="Pfam" id="PF01172"/>
    </source>
</evidence>
<dbReference type="Pfam" id="PF09377">
    <property type="entry name" value="SBDS_domain_II"/>
    <property type="match status" value="1"/>
</dbReference>
<evidence type="ECO:0000256" key="3">
    <source>
        <dbReference type="ARBA" id="ARBA00007433"/>
    </source>
</evidence>
<reference evidence="12" key="1">
    <citation type="submission" date="2022-11" db="UniProtKB">
        <authorList>
            <consortium name="WormBaseParasite"/>
        </authorList>
    </citation>
    <scope>IDENTIFICATION</scope>
</reference>
<proteinExistence type="inferred from homology"/>
<dbReference type="Proteomes" id="UP000887561">
    <property type="component" value="Unplaced"/>
</dbReference>
<dbReference type="Gene3D" id="1.10.10.900">
    <property type="entry name" value="SBDS protein C-terminal domain, subdomain 1"/>
    <property type="match status" value="1"/>
</dbReference>
<dbReference type="InterPro" id="IPR046928">
    <property type="entry name" value="SDO1/SBDS_C"/>
</dbReference>
<evidence type="ECO:0000313" key="12">
    <source>
        <dbReference type="WBParaSite" id="scaffold1849_cov197.g3745"/>
    </source>
</evidence>
<sequence length="388" mass="44904">MVDFSINEEKLRDTPQSLYNWCKTLIEERSSSLASESLWLSGSHQLNVFLDIYGLECNYHKLRAAIVLYLWKYCVDEQDKKQFMLSWNVKCKCTYILSAHRNGHNGRASLEFIKNKWITTTEIFCNYLVKIYETNRFDRQTMLNKLPRNANKNILDIKYEGKWIKYDVFEYINGLSEDEKNGAILQTQNVFVNVARGQLAKRDDLVECFETDNQLEICKTILEKGDLQVSDKERQLTSESSFKEVANLIANMCVNPETQRPYSLATIENALRDAHFSLKSNHSAKQQALEMIPKIRENLKIDRAKMRIRVSVPAKHAKSIHGKLKAFFETVEVEDWEKGNLEMVGLIEPGNYKTIAELLKGDKKEKIEQIGLELLSLKVISEGEVEIT</sequence>
<dbReference type="Gene3D" id="3.30.70.240">
    <property type="match status" value="1"/>
</dbReference>
<dbReference type="InterPro" id="IPR002140">
    <property type="entry name" value="Sdo1/SBDS"/>
</dbReference>
<dbReference type="GO" id="GO:0005634">
    <property type="term" value="C:nucleus"/>
    <property type="evidence" value="ECO:0007669"/>
    <property type="project" value="UniProtKB-SubCell"/>
</dbReference>
<comment type="subunit">
    <text evidence="7">Associates with the 60S ribosomal subunit.</text>
</comment>
<dbReference type="PANTHER" id="PTHR10927:SF1">
    <property type="entry name" value="RIBOSOME MATURATION PROTEIN SBDS"/>
    <property type="match status" value="1"/>
</dbReference>
<dbReference type="GO" id="GO:0042256">
    <property type="term" value="P:cytosolic ribosome assembly"/>
    <property type="evidence" value="ECO:0007669"/>
    <property type="project" value="InterPro"/>
</dbReference>
<dbReference type="SUPFAM" id="SSF109728">
    <property type="entry name" value="Hypothetical protein AF0491, middle domain"/>
    <property type="match status" value="1"/>
</dbReference>
<dbReference type="NCBIfam" id="TIGR00291">
    <property type="entry name" value="RNA_SBDS"/>
    <property type="match status" value="1"/>
</dbReference>
<dbReference type="InterPro" id="IPR018978">
    <property type="entry name" value="SDO1/SBDS_central"/>
</dbReference>
<feature type="domain" description="Ribosome maturation protein SDO1/SBDS N-terminal" evidence="8">
    <location>
        <begin position="183"/>
        <end position="235"/>
    </location>
</feature>
<evidence type="ECO:0000259" key="9">
    <source>
        <dbReference type="Pfam" id="PF09377"/>
    </source>
</evidence>
<keyword evidence="6" id="KW-0539">Nucleus</keyword>
<evidence type="ECO:0000313" key="11">
    <source>
        <dbReference type="Proteomes" id="UP000887561"/>
    </source>
</evidence>
<accession>A0A915LT50</accession>
<comment type="similarity">
    <text evidence="3">Belongs to the SDO1/SBDS family.</text>
</comment>
<dbReference type="InterPro" id="IPR036786">
    <property type="entry name" value="Ribosome_mat_SBDS_N_sf"/>
</dbReference>
<dbReference type="InterPro" id="IPR037188">
    <property type="entry name" value="Sdo1/SBDS_central_sf"/>
</dbReference>
<dbReference type="InterPro" id="IPR039100">
    <property type="entry name" value="Sdo1/SBDS-like"/>
</dbReference>
<evidence type="ECO:0000256" key="5">
    <source>
        <dbReference type="ARBA" id="ARBA00022517"/>
    </source>
</evidence>
<dbReference type="WBParaSite" id="scaffold1849_cov197.g3745">
    <property type="protein sequence ID" value="scaffold1849_cov197.g3745"/>
    <property type="gene ID" value="scaffold1849_cov197.g3745"/>
</dbReference>
<name>A0A915LT50_MELJA</name>